<dbReference type="GO" id="GO:0016432">
    <property type="term" value="F:tRNA-uridine aminocarboxypropyltransferase activity"/>
    <property type="evidence" value="ECO:0007669"/>
    <property type="project" value="UniProtKB-EC"/>
</dbReference>
<keyword evidence="2" id="KW-0808">Transferase</keyword>
<evidence type="ECO:0000313" key="9">
    <source>
        <dbReference type="Proteomes" id="UP001652642"/>
    </source>
</evidence>
<dbReference type="CTD" id="285605"/>
<dbReference type="PANTHER" id="PTHR21392">
    <property type="entry name" value="TRNA-URIDINE AMINOCARBOXYPROPYLTRANSFERASE 2"/>
    <property type="match status" value="1"/>
</dbReference>
<dbReference type="RefSeq" id="XP_020635716.2">
    <property type="nucleotide sequence ID" value="XM_020780057.2"/>
</dbReference>
<organism evidence="9 10">
    <name type="scientific">Pogona vitticeps</name>
    <name type="common">central bearded dragon</name>
    <dbReference type="NCBI Taxonomy" id="103695"/>
    <lineage>
        <taxon>Eukaryota</taxon>
        <taxon>Metazoa</taxon>
        <taxon>Chordata</taxon>
        <taxon>Craniata</taxon>
        <taxon>Vertebrata</taxon>
        <taxon>Euteleostomi</taxon>
        <taxon>Lepidosauria</taxon>
        <taxon>Squamata</taxon>
        <taxon>Bifurcata</taxon>
        <taxon>Unidentata</taxon>
        <taxon>Episquamata</taxon>
        <taxon>Toxicofera</taxon>
        <taxon>Iguania</taxon>
        <taxon>Acrodonta</taxon>
        <taxon>Agamidae</taxon>
        <taxon>Amphibolurinae</taxon>
        <taxon>Pogona</taxon>
    </lineage>
</organism>
<accession>A0A6J0SH94</accession>
<dbReference type="AlphaFoldDB" id="A0A6J0SH94"/>
<dbReference type="KEGG" id="pvt:110072053"/>
<dbReference type="InParanoid" id="A0A6J0SH94"/>
<dbReference type="GeneID" id="110072053"/>
<evidence type="ECO:0000256" key="4">
    <source>
        <dbReference type="ARBA" id="ARBA00022694"/>
    </source>
</evidence>
<keyword evidence="3" id="KW-0949">S-adenosyl-L-methionine</keyword>
<dbReference type="PANTHER" id="PTHR21392:SF0">
    <property type="entry name" value="TRNA-URIDINE AMINOCARBOXYPROPYLTRANSFERASE 2"/>
    <property type="match status" value="1"/>
</dbReference>
<dbReference type="EC" id="2.5.1.25" evidence="1"/>
<evidence type="ECO:0000313" key="10">
    <source>
        <dbReference type="RefSeq" id="XP_020635716.2"/>
    </source>
</evidence>
<evidence type="ECO:0000256" key="6">
    <source>
        <dbReference type="ARBA" id="ARBA00048718"/>
    </source>
</evidence>
<dbReference type="FunCoup" id="A0A6J0SH94">
    <property type="interactions" value="91"/>
</dbReference>
<sequence>MEGKTLPTGGAGDGGMEGEEGHERQKPLPSPVSASGSDGEGCEGLWELPVEVSARRPECGRCGRPQKVCLCPFLPVHPLNVSTCLYIIQHPAEENRVLRTVPLLAACLPEDKCKVLIGRRFSEEGYPELASVCRNSNTLILYPGAGATNLEDVDLSTIEPYVIIIIDGTWSQAKDIFSRNSLFRIPKQVQLKTSLSSQYVIRTQPTNACLSTLECAAVALAIMEKNESIKETVLRPLQALCSFQLQHGAQVHHSKEHLLKNGLYKKPMPKNKRKLRRIELLMNNIKI</sequence>
<dbReference type="GO" id="GO:0008033">
    <property type="term" value="P:tRNA processing"/>
    <property type="evidence" value="ECO:0007669"/>
    <property type="project" value="UniProtKB-KW"/>
</dbReference>
<comment type="similarity">
    <text evidence="5">Belongs to the TDD superfamily. DTWD2 family.</text>
</comment>
<keyword evidence="9" id="KW-1185">Reference proteome</keyword>
<name>A0A6J0SH94_9SAUR</name>
<evidence type="ECO:0000256" key="1">
    <source>
        <dbReference type="ARBA" id="ARBA00012386"/>
    </source>
</evidence>
<gene>
    <name evidence="10" type="primary">DTWD2</name>
</gene>
<protein>
    <recommendedName>
        <fullName evidence="1">tRNA-uridine aminocarboxypropyltransferase</fullName>
        <ecNumber evidence="1">2.5.1.25</ecNumber>
    </recommendedName>
</protein>
<evidence type="ECO:0000256" key="5">
    <source>
        <dbReference type="ARBA" id="ARBA00034489"/>
    </source>
</evidence>
<feature type="region of interest" description="Disordered" evidence="7">
    <location>
        <begin position="1"/>
        <end position="40"/>
    </location>
</feature>
<dbReference type="Pfam" id="PF03942">
    <property type="entry name" value="DTW"/>
    <property type="match status" value="1"/>
</dbReference>
<keyword evidence="4" id="KW-0819">tRNA processing</keyword>
<dbReference type="Proteomes" id="UP001652642">
    <property type="component" value="Chromosome 2"/>
</dbReference>
<dbReference type="OrthoDB" id="408541at2759"/>
<evidence type="ECO:0000256" key="7">
    <source>
        <dbReference type="SAM" id="MobiDB-lite"/>
    </source>
</evidence>
<reference evidence="10" key="2">
    <citation type="submission" date="2025-08" db="UniProtKB">
        <authorList>
            <consortium name="RefSeq"/>
        </authorList>
    </citation>
    <scope>IDENTIFICATION</scope>
</reference>
<evidence type="ECO:0000256" key="2">
    <source>
        <dbReference type="ARBA" id="ARBA00022679"/>
    </source>
</evidence>
<feature type="domain" description="DTW" evidence="8">
    <location>
        <begin position="55"/>
        <end position="249"/>
    </location>
</feature>
<dbReference type="InterPro" id="IPR039262">
    <property type="entry name" value="DTWD2/TAPT"/>
</dbReference>
<proteinExistence type="inferred from homology"/>
<comment type="catalytic activity">
    <reaction evidence="6">
        <text>a uridine in tRNA + S-adenosyl-L-methionine = a 3-[(3S)-3-amino-3-carboxypropyl]uridine in tRNA + S-methyl-5'-thioadenosine + H(+)</text>
        <dbReference type="Rhea" id="RHEA:62432"/>
        <dbReference type="Rhea" id="RHEA-COMP:13339"/>
        <dbReference type="Rhea" id="RHEA-COMP:16092"/>
        <dbReference type="ChEBI" id="CHEBI:15378"/>
        <dbReference type="ChEBI" id="CHEBI:17509"/>
        <dbReference type="ChEBI" id="CHEBI:59789"/>
        <dbReference type="ChEBI" id="CHEBI:65315"/>
        <dbReference type="ChEBI" id="CHEBI:82930"/>
        <dbReference type="EC" id="2.5.1.25"/>
    </reaction>
</comment>
<evidence type="ECO:0000259" key="8">
    <source>
        <dbReference type="SMART" id="SM01144"/>
    </source>
</evidence>
<dbReference type="InterPro" id="IPR005636">
    <property type="entry name" value="DTW"/>
</dbReference>
<reference evidence="9" key="1">
    <citation type="submission" date="2025-05" db="UniProtKB">
        <authorList>
            <consortium name="RefSeq"/>
        </authorList>
    </citation>
    <scope>NUCLEOTIDE SEQUENCE [LARGE SCALE GENOMIC DNA]</scope>
</reference>
<evidence type="ECO:0000256" key="3">
    <source>
        <dbReference type="ARBA" id="ARBA00022691"/>
    </source>
</evidence>
<dbReference type="SMART" id="SM01144">
    <property type="entry name" value="DTW"/>
    <property type="match status" value="1"/>
</dbReference>